<feature type="region of interest" description="Disordered" evidence="1">
    <location>
        <begin position="21"/>
        <end position="47"/>
    </location>
</feature>
<dbReference type="AlphaFoldDB" id="A0A6V7H765"/>
<dbReference type="Proteomes" id="UP000752696">
    <property type="component" value="Unassembled WGS sequence"/>
</dbReference>
<protein>
    <submittedName>
        <fullName evidence="2">Uncharacterized protein</fullName>
    </submittedName>
</protein>
<reference evidence="2" key="1">
    <citation type="submission" date="2020-07" db="EMBL/GenBank/DDBJ databases">
        <authorList>
            <person name="Nazaruddin N."/>
        </authorList>
    </citation>
    <scope>NUCLEOTIDE SEQUENCE</scope>
</reference>
<dbReference type="EMBL" id="CAJDYZ010008361">
    <property type="protein sequence ID" value="CAD1475324.1"/>
    <property type="molecule type" value="Genomic_DNA"/>
</dbReference>
<accession>A0A6V7H765</accession>
<comment type="caution">
    <text evidence="2">The sequence shown here is derived from an EMBL/GenBank/DDBJ whole genome shotgun (WGS) entry which is preliminary data.</text>
</comment>
<feature type="non-terminal residue" evidence="2">
    <location>
        <position position="47"/>
    </location>
</feature>
<evidence type="ECO:0000313" key="3">
    <source>
        <dbReference type="Proteomes" id="UP000752696"/>
    </source>
</evidence>
<keyword evidence="3" id="KW-1185">Reference proteome</keyword>
<sequence length="47" mass="5030">MSEPKEAVNLLSPDDFCARTANKKRSAPGTSPLKLCPSSPGRILETD</sequence>
<proteinExistence type="predicted"/>
<evidence type="ECO:0000313" key="2">
    <source>
        <dbReference type="EMBL" id="CAD1475324.1"/>
    </source>
</evidence>
<gene>
    <name evidence="2" type="ORF">MHI_LOCUS551770</name>
</gene>
<name>A0A6V7H765_9HYME</name>
<evidence type="ECO:0000256" key="1">
    <source>
        <dbReference type="SAM" id="MobiDB-lite"/>
    </source>
</evidence>
<organism evidence="2 3">
    <name type="scientific">Heterotrigona itama</name>
    <dbReference type="NCBI Taxonomy" id="395501"/>
    <lineage>
        <taxon>Eukaryota</taxon>
        <taxon>Metazoa</taxon>
        <taxon>Ecdysozoa</taxon>
        <taxon>Arthropoda</taxon>
        <taxon>Hexapoda</taxon>
        <taxon>Insecta</taxon>
        <taxon>Pterygota</taxon>
        <taxon>Neoptera</taxon>
        <taxon>Endopterygota</taxon>
        <taxon>Hymenoptera</taxon>
        <taxon>Apocrita</taxon>
        <taxon>Aculeata</taxon>
        <taxon>Apoidea</taxon>
        <taxon>Anthophila</taxon>
        <taxon>Apidae</taxon>
        <taxon>Heterotrigona</taxon>
    </lineage>
</organism>